<feature type="transmembrane region" description="Helical" evidence="9">
    <location>
        <begin position="744"/>
        <end position="770"/>
    </location>
</feature>
<protein>
    <recommendedName>
        <fullName evidence="14">Diacylglycerol O-acyltransferase</fullName>
    </recommendedName>
</protein>
<feature type="compositionally biased region" description="Basic and acidic residues" evidence="8">
    <location>
        <begin position="159"/>
        <end position="176"/>
    </location>
</feature>
<evidence type="ECO:0000313" key="12">
    <source>
        <dbReference type="EMBL" id="KAK3738598.1"/>
    </source>
</evidence>
<feature type="compositionally biased region" description="Basic and acidic residues" evidence="8">
    <location>
        <begin position="416"/>
        <end position="428"/>
    </location>
</feature>
<feature type="compositionally biased region" description="Basic and acidic residues" evidence="8">
    <location>
        <begin position="827"/>
        <end position="842"/>
    </location>
</feature>
<feature type="compositionally biased region" description="Basic and acidic residues" evidence="8">
    <location>
        <begin position="392"/>
        <end position="408"/>
    </location>
</feature>
<evidence type="ECO:0000256" key="1">
    <source>
        <dbReference type="ARBA" id="ARBA00004771"/>
    </source>
</evidence>
<feature type="compositionally biased region" description="Basic and acidic residues" evidence="8">
    <location>
        <begin position="99"/>
        <end position="111"/>
    </location>
</feature>
<feature type="region of interest" description="Disordered" evidence="8">
    <location>
        <begin position="1366"/>
        <end position="1415"/>
    </location>
</feature>
<dbReference type="GO" id="GO:0004144">
    <property type="term" value="F:diacylglycerol O-acyltransferase activity"/>
    <property type="evidence" value="ECO:0007669"/>
    <property type="project" value="UniProtKB-EC"/>
</dbReference>
<feature type="compositionally biased region" description="Acidic residues" evidence="8">
    <location>
        <begin position="380"/>
        <end position="391"/>
    </location>
</feature>
<dbReference type="GO" id="GO:0016812">
    <property type="term" value="F:hydrolase activity, acting on carbon-nitrogen (but not peptide) bonds, in cyclic amides"/>
    <property type="evidence" value="ECO:0007669"/>
    <property type="project" value="InterPro"/>
</dbReference>
<dbReference type="PROSITE" id="PS00482">
    <property type="entry name" value="DIHYDROOROTASE_1"/>
    <property type="match status" value="1"/>
</dbReference>
<feature type="region of interest" description="Disordered" evidence="8">
    <location>
        <begin position="324"/>
        <end position="495"/>
    </location>
</feature>
<evidence type="ECO:0000256" key="3">
    <source>
        <dbReference type="ARBA" id="ARBA00022679"/>
    </source>
</evidence>
<evidence type="ECO:0000256" key="9">
    <source>
        <dbReference type="SAM" id="Phobius"/>
    </source>
</evidence>
<feature type="region of interest" description="Disordered" evidence="8">
    <location>
        <begin position="827"/>
        <end position="851"/>
    </location>
</feature>
<evidence type="ECO:0008006" key="14">
    <source>
        <dbReference type="Google" id="ProtNLM"/>
    </source>
</evidence>
<feature type="compositionally biased region" description="Basic and acidic residues" evidence="8">
    <location>
        <begin position="276"/>
        <end position="288"/>
    </location>
</feature>
<dbReference type="EMBL" id="JAWDGP010006589">
    <property type="protein sequence ID" value="KAK3738598.1"/>
    <property type="molecule type" value="Genomic_DNA"/>
</dbReference>
<comment type="pathway">
    <text evidence="1">Glycerolipid metabolism; triacylglycerol biosynthesis.</text>
</comment>
<feature type="domain" description="O-acyltransferase WSD1 C-terminal" evidence="11">
    <location>
        <begin position="1121"/>
        <end position="1260"/>
    </location>
</feature>
<gene>
    <name evidence="12" type="ORF">RRG08_040256</name>
</gene>
<reference evidence="12" key="1">
    <citation type="journal article" date="2023" name="G3 (Bethesda)">
        <title>A reference genome for the long-term kleptoplast-retaining sea slug Elysia crispata morphotype clarki.</title>
        <authorList>
            <person name="Eastman K.E."/>
            <person name="Pendleton A.L."/>
            <person name="Shaikh M.A."/>
            <person name="Suttiyut T."/>
            <person name="Ogas R."/>
            <person name="Tomko P."/>
            <person name="Gavelis G."/>
            <person name="Widhalm J.R."/>
            <person name="Wisecaver J.H."/>
        </authorList>
    </citation>
    <scope>NUCLEOTIDE SEQUENCE</scope>
    <source>
        <strain evidence="12">ECLA1</strain>
    </source>
</reference>
<evidence type="ECO:0000256" key="6">
    <source>
        <dbReference type="ARBA" id="ARBA00047604"/>
    </source>
</evidence>
<keyword evidence="3" id="KW-0808">Transferase</keyword>
<keyword evidence="9" id="KW-1133">Transmembrane helix</keyword>
<evidence type="ECO:0000256" key="4">
    <source>
        <dbReference type="ARBA" id="ARBA00023315"/>
    </source>
</evidence>
<feature type="compositionally biased region" description="Basic and acidic residues" evidence="8">
    <location>
        <begin position="219"/>
        <end position="228"/>
    </location>
</feature>
<evidence type="ECO:0000256" key="8">
    <source>
        <dbReference type="SAM" id="MobiDB-lite"/>
    </source>
</evidence>
<dbReference type="PANTHER" id="PTHR31650">
    <property type="entry name" value="O-ACYLTRANSFERASE (WSD1-LIKE) FAMILY PROTEIN"/>
    <property type="match status" value="1"/>
</dbReference>
<dbReference type="GO" id="GO:0005886">
    <property type="term" value="C:plasma membrane"/>
    <property type="evidence" value="ECO:0007669"/>
    <property type="project" value="TreeGrafter"/>
</dbReference>
<comment type="pathway">
    <text evidence="2">Lipid metabolism.</text>
</comment>
<keyword evidence="9" id="KW-0472">Membrane</keyword>
<dbReference type="InterPro" id="IPR009721">
    <property type="entry name" value="O-acyltransferase_WSD1_C"/>
</dbReference>
<feature type="compositionally biased region" description="Low complexity" evidence="8">
    <location>
        <begin position="1386"/>
        <end position="1401"/>
    </location>
</feature>
<evidence type="ECO:0000256" key="7">
    <source>
        <dbReference type="ARBA" id="ARBA00048109"/>
    </source>
</evidence>
<dbReference type="Pfam" id="PF03007">
    <property type="entry name" value="WS_DGAT_cat"/>
    <property type="match status" value="1"/>
</dbReference>
<accession>A0AAE0YAB2</accession>
<evidence type="ECO:0000256" key="5">
    <source>
        <dbReference type="ARBA" id="ARBA00024360"/>
    </source>
</evidence>
<comment type="caution">
    <text evidence="12">The sequence shown here is derived from an EMBL/GenBank/DDBJ whole genome shotgun (WGS) entry which is preliminary data.</text>
</comment>
<evidence type="ECO:0000256" key="2">
    <source>
        <dbReference type="ARBA" id="ARBA00005189"/>
    </source>
</evidence>
<dbReference type="Proteomes" id="UP001283361">
    <property type="component" value="Unassembled WGS sequence"/>
</dbReference>
<feature type="compositionally biased region" description="Basic and acidic residues" evidence="8">
    <location>
        <begin position="1"/>
        <end position="22"/>
    </location>
</feature>
<comment type="similarity">
    <text evidence="5">In the N-terminal section; belongs to the long-chain O-acyltransferase family.</text>
</comment>
<feature type="region of interest" description="Disordered" evidence="8">
    <location>
        <begin position="508"/>
        <end position="560"/>
    </location>
</feature>
<feature type="region of interest" description="Disordered" evidence="8">
    <location>
        <begin position="1"/>
        <end position="305"/>
    </location>
</feature>
<feature type="region of interest" description="Disordered" evidence="8">
    <location>
        <begin position="650"/>
        <end position="683"/>
    </location>
</feature>
<name>A0AAE0YAB2_9GAST</name>
<feature type="compositionally biased region" description="Low complexity" evidence="8">
    <location>
        <begin position="453"/>
        <end position="471"/>
    </location>
</feature>
<dbReference type="InterPro" id="IPR004255">
    <property type="entry name" value="O-acyltransferase_WSD1_N"/>
</dbReference>
<sequence>MDKPAGRARRLDPTVQHRRESSQSRTSSPHHSHPPSSRTTNHNDHELGGSGSRARQSQANALPGGSAFGDVVALSRSAPGGGNKKHSLSISSASQSPRSKNEAYIRRDKSKTPPSQLSSSEMDSGSAARAAISAFTTSSSKQEDDDHKYSSATRPHNSSRQEERKSKGQDIKRNDANYEPSSRDSPILSRRSDEEARRPRHRRGSKSASNTPKTKRRERSASRPRDSTVVKGGYSPDATDVSGEGELSAELDSGKHDSGVDPSTRARRASIPVIRLSREDSKTHREIPLDDLSGPDPQKRVSSKRRMSAFCHAKLAFEKVAMAVTDTDPVVVTRKHSRDAKSGKERRSRAQSAPRELMLLDPGGRRAPSMSPASSRDNVGSDECDNADADDEMQRLHIKEKVPSPKPEKGKRKKKSQEPGRNHQRESSNEAPSSGRKSSAGAPFRFLQAITKSSSSNSSKSDGSSTHISSPPRQPTPSRPRKKFSRGHIDQDPLEVDYEILDDRVASIKPRPSLPNTHELVNRIASSSASSSRTTAVEPRRSVPDRIKKSSVEEPLLSKQSETEVKFAALRERQRDQRAQSLPRPYVSYVPSTFPRTSKQQQIQHPLQDVRVNNHGDIRQEPIDRTSIYTPTERLVSGKALGLYEDKQDFPSTELASPEKPSRPVNFSPLHKVPSKSSCTSSDAQSDVCLDLPDLGDQGDDDLHLHLRDPDLQVHQRDPKELRVKHSFPSAPYGRIAHFSQKNLLLAFFSSLLTCILSFLLMWPLLVTLLVVVPCVVLLKRLCGMFCCCAACSGAGISSLSYACCCVCCCHTHLTSSELVWLGRQGDHGPGRSRGGRTDRKSMGSSTDGQSSPAIVQSLLVLQRGLDTERIRRLVDSRLLSVENRHGQKLYPRFTQKVVPFCCGQAWVSVDHMNVSNHVYNMPGYIETLEDLQQFVSKMASEPLPMDAPLWEVQVLHNFREPRDTVLLFRMHQCMTDGVSMISILENAFVDTQKTRPPKQSFSAEAVNISPFRVLFSGPTTFLARYLCGRRDFNLLHGRHVHESGEMVVAWSEPFSLSAALRVKQVARCTLTELLLSIVAGNIRSYLQVSGITNPYAVRCAVPVDFQGLDSGGAVDMETKYSVVMLPLASNIEGVIPRLWETKHQMSRFKSSAEAAIVNGARWLSYCLLPAPLFQRLWKKVYSRCTLTVSNLSGPSSVLKLESREVKCMMYWVPPLEQVPLTVSFLSYADQLRMAVMSDRSVVPNPDLLTRDFNHKLETLSKLLAHRRIPGESSSSSRHENVHLLSSFTLDDLTADQISLEMSLVQTEVHELKLQLESGPSNQISSGDTQLMARIETLKERWRELLLHLRKRKAAESESAVILAEEDETESELGDRHQRPFRRRTLSMSSKMSTASVSSTMRPLSTASTSNLPSPVHAALPSWPEGDAVFEEREDAVMLSQGYHYNTFSGVRRGHRRTESDIGSPVSSFDMTKGFMPAI</sequence>
<feature type="domain" description="O-acyltransferase WSD1-like N-terminal" evidence="10">
    <location>
        <begin position="886"/>
        <end position="1002"/>
    </location>
</feature>
<dbReference type="GO" id="GO:0019432">
    <property type="term" value="P:triglyceride biosynthetic process"/>
    <property type="evidence" value="ECO:0007669"/>
    <property type="project" value="TreeGrafter"/>
</dbReference>
<proteinExistence type="inferred from homology"/>
<feature type="transmembrane region" description="Helical" evidence="9">
    <location>
        <begin position="782"/>
        <end position="803"/>
    </location>
</feature>
<evidence type="ECO:0000259" key="10">
    <source>
        <dbReference type="Pfam" id="PF03007"/>
    </source>
</evidence>
<feature type="compositionally biased region" description="Polar residues" evidence="8">
    <location>
        <begin position="88"/>
        <end position="98"/>
    </location>
</feature>
<keyword evidence="13" id="KW-1185">Reference proteome</keyword>
<comment type="catalytic activity">
    <reaction evidence="6">
        <text>a long chain fatty alcohol + a fatty acyl-CoA = a long-chain alcohol wax ester + CoA</text>
        <dbReference type="Rhea" id="RHEA:38443"/>
        <dbReference type="ChEBI" id="CHEBI:17135"/>
        <dbReference type="ChEBI" id="CHEBI:57287"/>
        <dbReference type="ChEBI" id="CHEBI:77636"/>
        <dbReference type="ChEBI" id="CHEBI:235323"/>
        <dbReference type="EC" id="2.3.1.75"/>
    </reaction>
</comment>
<keyword evidence="9" id="KW-0812">Transmembrane</keyword>
<organism evidence="12 13">
    <name type="scientific">Elysia crispata</name>
    <name type="common">lettuce slug</name>
    <dbReference type="NCBI Taxonomy" id="231223"/>
    <lineage>
        <taxon>Eukaryota</taxon>
        <taxon>Metazoa</taxon>
        <taxon>Spiralia</taxon>
        <taxon>Lophotrochozoa</taxon>
        <taxon>Mollusca</taxon>
        <taxon>Gastropoda</taxon>
        <taxon>Heterobranchia</taxon>
        <taxon>Euthyneura</taxon>
        <taxon>Panpulmonata</taxon>
        <taxon>Sacoglossa</taxon>
        <taxon>Placobranchoidea</taxon>
        <taxon>Plakobranchidae</taxon>
        <taxon>Elysia</taxon>
    </lineage>
</organism>
<feature type="compositionally biased region" description="Low complexity" evidence="8">
    <location>
        <begin position="365"/>
        <end position="376"/>
    </location>
</feature>
<dbReference type="PANTHER" id="PTHR31650:SF1">
    <property type="entry name" value="WAX ESTER SYNTHASE_DIACYLGLYCEROL ACYLTRANSFERASE 4-RELATED"/>
    <property type="match status" value="1"/>
</dbReference>
<evidence type="ECO:0000259" key="11">
    <source>
        <dbReference type="Pfam" id="PF06974"/>
    </source>
</evidence>
<comment type="catalytic activity">
    <reaction evidence="7">
        <text>an acyl-CoA + a 1,2-diacyl-sn-glycerol = a triacyl-sn-glycerol + CoA</text>
        <dbReference type="Rhea" id="RHEA:10868"/>
        <dbReference type="ChEBI" id="CHEBI:17815"/>
        <dbReference type="ChEBI" id="CHEBI:57287"/>
        <dbReference type="ChEBI" id="CHEBI:58342"/>
        <dbReference type="ChEBI" id="CHEBI:64615"/>
        <dbReference type="EC" id="2.3.1.20"/>
    </reaction>
</comment>
<feature type="compositionally biased region" description="Basic and acidic residues" evidence="8">
    <location>
        <begin position="538"/>
        <end position="552"/>
    </location>
</feature>
<feature type="compositionally biased region" description="Polar residues" evidence="8">
    <location>
        <begin position="1402"/>
        <end position="1413"/>
    </location>
</feature>
<feature type="compositionally biased region" description="Polar residues" evidence="8">
    <location>
        <begin position="112"/>
        <end position="123"/>
    </location>
</feature>
<dbReference type="InterPro" id="IPR045034">
    <property type="entry name" value="O-acyltransferase_WSD1-like"/>
</dbReference>
<dbReference type="InterPro" id="IPR002195">
    <property type="entry name" value="Dihydroorotase_CS"/>
</dbReference>
<dbReference type="GO" id="GO:0047196">
    <property type="term" value="F:long-chain-alcohol O-fatty-acyltransferase activity"/>
    <property type="evidence" value="ECO:0007669"/>
    <property type="project" value="UniProtKB-EC"/>
</dbReference>
<keyword evidence="4" id="KW-0012">Acyltransferase</keyword>
<evidence type="ECO:0000313" key="13">
    <source>
        <dbReference type="Proteomes" id="UP001283361"/>
    </source>
</evidence>
<dbReference type="Pfam" id="PF06974">
    <property type="entry name" value="WS_DGAT_C"/>
    <property type="match status" value="1"/>
</dbReference>